<dbReference type="Proteomes" id="UP001056429">
    <property type="component" value="Unassembled WGS sequence"/>
</dbReference>
<sequence length="58" mass="6967">MIYSIIETAKENGLKPWQYLTHIFERMPNIDFKTEPKLLKSILPWAELPEECYLNKKN</sequence>
<evidence type="ECO:0000313" key="2">
    <source>
        <dbReference type="EMBL" id="MCM1989278.1"/>
    </source>
</evidence>
<reference evidence="2" key="1">
    <citation type="journal article" date="2021" name="mSystems">
        <title>Bacteria and Archaea Synergistically Convert Glycine Betaine to Biogenic Methane in the Formosa Cold Seep of the South China Sea.</title>
        <authorList>
            <person name="Li L."/>
            <person name="Zhang W."/>
            <person name="Zhang S."/>
            <person name="Song L."/>
            <person name="Sun Q."/>
            <person name="Zhang H."/>
            <person name="Xiang H."/>
            <person name="Dong X."/>
        </authorList>
    </citation>
    <scope>NUCLEOTIDE SEQUENCE</scope>
    <source>
        <strain evidence="2">ZWT</strain>
    </source>
</reference>
<keyword evidence="3" id="KW-1185">Reference proteome</keyword>
<protein>
    <submittedName>
        <fullName evidence="2">Transposase domain-containing protein</fullName>
    </submittedName>
</protein>
<reference evidence="2" key="2">
    <citation type="submission" date="2021-04" db="EMBL/GenBank/DDBJ databases">
        <authorList>
            <person name="Dong X."/>
        </authorList>
    </citation>
    <scope>NUCLEOTIDE SEQUENCE</scope>
    <source>
        <strain evidence="2">ZWT</strain>
    </source>
</reference>
<gene>
    <name evidence="2" type="ORF">KDK92_05950</name>
</gene>
<dbReference type="AlphaFoldDB" id="A0A9J6NZ75"/>
<dbReference type="Pfam" id="PF13817">
    <property type="entry name" value="DDE_Tnp_IS66_C"/>
    <property type="match status" value="1"/>
</dbReference>
<dbReference type="RefSeq" id="WP_338115246.1">
    <property type="nucleotide sequence ID" value="NZ_JAGSOJ010000001.1"/>
</dbReference>
<feature type="domain" description="Transposase IS66 C-terminal" evidence="1">
    <location>
        <begin position="4"/>
        <end position="45"/>
    </location>
</feature>
<evidence type="ECO:0000259" key="1">
    <source>
        <dbReference type="Pfam" id="PF13817"/>
    </source>
</evidence>
<name>A0A9J6NZ75_9CLOT</name>
<dbReference type="InterPro" id="IPR039552">
    <property type="entry name" value="IS66_C"/>
</dbReference>
<evidence type="ECO:0000313" key="3">
    <source>
        <dbReference type="Proteomes" id="UP001056429"/>
    </source>
</evidence>
<dbReference type="EMBL" id="JAGSOJ010000001">
    <property type="protein sequence ID" value="MCM1989278.1"/>
    <property type="molecule type" value="Genomic_DNA"/>
</dbReference>
<comment type="caution">
    <text evidence="2">The sequence shown here is derived from an EMBL/GenBank/DDBJ whole genome shotgun (WGS) entry which is preliminary data.</text>
</comment>
<accession>A0A9J6NZ75</accession>
<proteinExistence type="predicted"/>
<organism evidence="2 3">
    <name type="scientific">Oceanirhabdus seepicola</name>
    <dbReference type="NCBI Taxonomy" id="2828781"/>
    <lineage>
        <taxon>Bacteria</taxon>
        <taxon>Bacillati</taxon>
        <taxon>Bacillota</taxon>
        <taxon>Clostridia</taxon>
        <taxon>Eubacteriales</taxon>
        <taxon>Clostridiaceae</taxon>
        <taxon>Oceanirhabdus</taxon>
    </lineage>
</organism>